<evidence type="ECO:0000313" key="1">
    <source>
        <dbReference type="EMBL" id="KAJ4367167.1"/>
    </source>
</evidence>
<reference evidence="1" key="1">
    <citation type="submission" date="2022-10" db="EMBL/GenBank/DDBJ databases">
        <title>Tapping the CABI collections for fungal endophytes: first genome assemblies for Collariella, Neodidymelliopsis, Ascochyta clinopodiicola, Didymella pomorum, Didymosphaeria variabile, Neocosmospora piperis and Neocucurbitaria cava.</title>
        <authorList>
            <person name="Hill R."/>
        </authorList>
    </citation>
    <scope>NUCLEOTIDE SEQUENCE</scope>
    <source>
        <strain evidence="1">IMI 356814</strain>
    </source>
</reference>
<dbReference type="OrthoDB" id="3774811at2759"/>
<comment type="caution">
    <text evidence="1">The sequence shown here is derived from an EMBL/GenBank/DDBJ whole genome shotgun (WGS) entry which is preliminary data.</text>
</comment>
<keyword evidence="2" id="KW-1185">Reference proteome</keyword>
<protein>
    <submittedName>
        <fullName evidence="1">Uncharacterized protein</fullName>
    </submittedName>
</protein>
<dbReference type="Pfam" id="PF14441">
    <property type="entry name" value="OTT_1508_deam"/>
    <property type="match status" value="1"/>
</dbReference>
<organism evidence="1 2">
    <name type="scientific">Neocucurbitaria cava</name>
    <dbReference type="NCBI Taxonomy" id="798079"/>
    <lineage>
        <taxon>Eukaryota</taxon>
        <taxon>Fungi</taxon>
        <taxon>Dikarya</taxon>
        <taxon>Ascomycota</taxon>
        <taxon>Pezizomycotina</taxon>
        <taxon>Dothideomycetes</taxon>
        <taxon>Pleosporomycetidae</taxon>
        <taxon>Pleosporales</taxon>
        <taxon>Pleosporineae</taxon>
        <taxon>Cucurbitariaceae</taxon>
        <taxon>Neocucurbitaria</taxon>
    </lineage>
</organism>
<name>A0A9W8Y5P6_9PLEO</name>
<dbReference type="InterPro" id="IPR027796">
    <property type="entry name" value="OTT_1508_deam-like"/>
</dbReference>
<accession>A0A9W8Y5P6</accession>
<gene>
    <name evidence="1" type="ORF">N0V83_007697</name>
</gene>
<proteinExistence type="predicted"/>
<dbReference type="EMBL" id="JAPEUY010000013">
    <property type="protein sequence ID" value="KAJ4367167.1"/>
    <property type="molecule type" value="Genomic_DNA"/>
</dbReference>
<dbReference type="Proteomes" id="UP001140560">
    <property type="component" value="Unassembled WGS sequence"/>
</dbReference>
<dbReference type="AlphaFoldDB" id="A0A9W8Y5P6"/>
<sequence>MNKRKNESISIAQLNRNHTSQHVSAAAMRKLNERKEYTIYIAKNAGSLELEEIADVKAARDEELAELLENWFNKPGSPESDSEFKSRLKTFWTLRLRHYQRTIDQTRDSLPKRIGAKEGRLCQFFLDDDVGKEYHIYLDEYEFDLDLKYALGEKFTAGDLDHVGLQYPKYLQVCHARKEKTAESYKDIYSLVNDFRTFIKHTRLLNSINTMMDIFRGFRRRLREDGARVKIEGPGHPGTFTADPNAIKDVMQAWALNPEERRELWINGEYVGDVPPRDEVQTLKTFNNARQLAMGRLEGLGLQPRNFHCELQLMDRFLDDADIYSYIGCSKRSCWLCWEILAGTRFMTQGTHCTVHWLCAYPLTTGDSDARRALAKNFKEVSTYLKDARNDIMIGQRDSIYMAGVAQSQTTPLIARL</sequence>
<evidence type="ECO:0000313" key="2">
    <source>
        <dbReference type="Proteomes" id="UP001140560"/>
    </source>
</evidence>